<dbReference type="AlphaFoldDB" id="A0A9W8NL44"/>
<evidence type="ECO:0000313" key="2">
    <source>
        <dbReference type="EMBL" id="KAJ3578691.1"/>
    </source>
</evidence>
<name>A0A9W8NL44_9PEZI</name>
<organism evidence="2 3">
    <name type="scientific">Xylaria arbuscula</name>
    <dbReference type="NCBI Taxonomy" id="114810"/>
    <lineage>
        <taxon>Eukaryota</taxon>
        <taxon>Fungi</taxon>
        <taxon>Dikarya</taxon>
        <taxon>Ascomycota</taxon>
        <taxon>Pezizomycotina</taxon>
        <taxon>Sordariomycetes</taxon>
        <taxon>Xylariomycetidae</taxon>
        <taxon>Xylariales</taxon>
        <taxon>Xylariaceae</taxon>
        <taxon>Xylaria</taxon>
    </lineage>
</organism>
<keyword evidence="3" id="KW-1185">Reference proteome</keyword>
<dbReference type="EMBL" id="JANPWZ010000181">
    <property type="protein sequence ID" value="KAJ3578691.1"/>
    <property type="molecule type" value="Genomic_DNA"/>
</dbReference>
<feature type="region of interest" description="Disordered" evidence="1">
    <location>
        <begin position="1"/>
        <end position="179"/>
    </location>
</feature>
<reference evidence="2" key="1">
    <citation type="submission" date="2022-07" db="EMBL/GenBank/DDBJ databases">
        <title>Genome Sequence of Xylaria arbuscula.</title>
        <authorList>
            <person name="Buettner E."/>
        </authorList>
    </citation>
    <scope>NUCLEOTIDE SEQUENCE</scope>
    <source>
        <strain evidence="2">VT107</strain>
    </source>
</reference>
<feature type="compositionally biased region" description="Basic and acidic residues" evidence="1">
    <location>
        <begin position="144"/>
        <end position="153"/>
    </location>
</feature>
<proteinExistence type="predicted"/>
<feature type="compositionally biased region" description="Low complexity" evidence="1">
    <location>
        <begin position="96"/>
        <end position="109"/>
    </location>
</feature>
<feature type="compositionally biased region" description="Basic and acidic residues" evidence="1">
    <location>
        <begin position="161"/>
        <end position="171"/>
    </location>
</feature>
<dbReference type="Proteomes" id="UP001148614">
    <property type="component" value="Unassembled WGS sequence"/>
</dbReference>
<protein>
    <submittedName>
        <fullName evidence="2">Uncharacterized protein</fullName>
    </submittedName>
</protein>
<accession>A0A9W8NL44</accession>
<evidence type="ECO:0000256" key="1">
    <source>
        <dbReference type="SAM" id="MobiDB-lite"/>
    </source>
</evidence>
<sequence>MGRSQGPVSAPIFPQLPPPLQICAPPIHSSNLENHPAAEVDYRPPPPRYPEATATSPASCDLSPISPIIVSPLSMSSPHRAFVQAHSNPNEAPYRPQQQQQDTKGPQQPSYEGYRPSTLPEVVSPICQLGQTSASLPEYNESAETAREGDQNNHRSFASRNPDHDEVEKQAEQPPMPRY</sequence>
<comment type="caution">
    <text evidence="2">The sequence shown here is derived from an EMBL/GenBank/DDBJ whole genome shotgun (WGS) entry which is preliminary data.</text>
</comment>
<gene>
    <name evidence="2" type="ORF">NPX13_g1875</name>
</gene>
<evidence type="ECO:0000313" key="3">
    <source>
        <dbReference type="Proteomes" id="UP001148614"/>
    </source>
</evidence>
<feature type="compositionally biased region" description="Low complexity" evidence="1">
    <location>
        <begin position="63"/>
        <end position="78"/>
    </location>
</feature>